<evidence type="ECO:0000313" key="2">
    <source>
        <dbReference type="EMBL" id="KAK0555737.1"/>
    </source>
</evidence>
<name>A0AAN6JVT4_9BASI</name>
<evidence type="ECO:0000256" key="1">
    <source>
        <dbReference type="SAM" id="Phobius"/>
    </source>
</evidence>
<reference evidence="2" key="1">
    <citation type="journal article" date="2023" name="PhytoFront">
        <title>Draft Genome Resources of Seven Strains of Tilletia horrida, Causal Agent of Kernel Smut of Rice.</title>
        <authorList>
            <person name="Khanal S."/>
            <person name="Antony Babu S."/>
            <person name="Zhou X.G."/>
        </authorList>
    </citation>
    <scope>NUCLEOTIDE SEQUENCE</scope>
    <source>
        <strain evidence="2">TX6</strain>
    </source>
</reference>
<comment type="caution">
    <text evidence="2">The sequence shown here is derived from an EMBL/GenBank/DDBJ whole genome shotgun (WGS) entry which is preliminary data.</text>
</comment>
<dbReference type="EMBL" id="JAPDMZ010000024">
    <property type="protein sequence ID" value="KAK0555737.1"/>
    <property type="molecule type" value="Genomic_DNA"/>
</dbReference>
<organism evidence="2 3">
    <name type="scientific">Tilletia horrida</name>
    <dbReference type="NCBI Taxonomy" id="155126"/>
    <lineage>
        <taxon>Eukaryota</taxon>
        <taxon>Fungi</taxon>
        <taxon>Dikarya</taxon>
        <taxon>Basidiomycota</taxon>
        <taxon>Ustilaginomycotina</taxon>
        <taxon>Exobasidiomycetes</taxon>
        <taxon>Tilletiales</taxon>
        <taxon>Tilletiaceae</taxon>
        <taxon>Tilletia</taxon>
    </lineage>
</organism>
<feature type="transmembrane region" description="Helical" evidence="1">
    <location>
        <begin position="203"/>
        <end position="225"/>
    </location>
</feature>
<keyword evidence="3" id="KW-1185">Reference proteome</keyword>
<feature type="transmembrane region" description="Helical" evidence="1">
    <location>
        <begin position="87"/>
        <end position="112"/>
    </location>
</feature>
<keyword evidence="1" id="KW-1133">Transmembrane helix</keyword>
<proteinExistence type="predicted"/>
<gene>
    <name evidence="2" type="ORF">OC846_001608</name>
</gene>
<keyword evidence="1" id="KW-0812">Transmembrane</keyword>
<protein>
    <submittedName>
        <fullName evidence="2">Uncharacterized protein</fullName>
    </submittedName>
</protein>
<evidence type="ECO:0000313" key="3">
    <source>
        <dbReference type="Proteomes" id="UP001176517"/>
    </source>
</evidence>
<keyword evidence="1" id="KW-0472">Membrane</keyword>
<dbReference type="Proteomes" id="UP001176517">
    <property type="component" value="Unassembled WGS sequence"/>
</dbReference>
<feature type="transmembrane region" description="Helical" evidence="1">
    <location>
        <begin position="132"/>
        <end position="159"/>
    </location>
</feature>
<accession>A0AAN6JVT4</accession>
<dbReference type="AlphaFoldDB" id="A0AAN6JVT4"/>
<sequence>MKAVILYSKAPRSDTVHDQSAVAVRGLDGAQARLLGGTLWLTTETLGLLMSTLRFKKNYERDLSLDHLAARGGKVPDPTWIEMGGKALAGIATLMAGVNLALSFSNAAMVPYTKPDKEHLRRSEKEDSHEELADWADFALTTSGTLVSLGFLVVTGGYYSKTFGRRSPLKIDATSPPDNPDASEKMFVTREIGVFGGKDFYPLIINAVGIVLSGAGLAATTLAHLKMEKQYHPHPQSSHASRLVNLDSATSEKRGLVDTMLKSPNLPKAIELLAGTVSLTSIPITFENVMAIAACELVLGAALNPRLLSRYMEDKGHASSAPRQEEGPIPLSAREWLTPMEIVNHIVLPSLVTASVTVPMSILLPPVIHGFQEHQKKPKAQEGHKFSIGT</sequence>